<dbReference type="EMBL" id="JAJSOJ010000002">
    <property type="protein sequence ID" value="MCE0742464.1"/>
    <property type="molecule type" value="Genomic_DNA"/>
</dbReference>
<dbReference type="RefSeq" id="WP_232876068.1">
    <property type="nucleotide sequence ID" value="NZ_JAJSOJ010000002.1"/>
</dbReference>
<sequence length="61" mass="7278">MAFFKPFYGIFLFIHETMILLNRLTLFAPSLNKRQDIAIEAEASTDRYSVLRNYHDVESHW</sequence>
<evidence type="ECO:0000313" key="2">
    <source>
        <dbReference type="Proteomes" id="UP001521074"/>
    </source>
</evidence>
<evidence type="ECO:0000313" key="1">
    <source>
        <dbReference type="EMBL" id="MCE0742464.1"/>
    </source>
</evidence>
<comment type="caution">
    <text evidence="1">The sequence shown here is derived from an EMBL/GenBank/DDBJ whole genome shotgun (WGS) entry which is preliminary data.</text>
</comment>
<gene>
    <name evidence="1" type="ORF">LWC05_00935</name>
</gene>
<accession>A0ABS8VSJ6</accession>
<name>A0ABS8VSJ6_9PROT</name>
<protein>
    <submittedName>
        <fullName evidence="1">Uncharacterized protein</fullName>
    </submittedName>
</protein>
<keyword evidence="2" id="KW-1185">Reference proteome</keyword>
<proteinExistence type="predicted"/>
<dbReference type="Proteomes" id="UP001521074">
    <property type="component" value="Unassembled WGS sequence"/>
</dbReference>
<reference evidence="1 2" key="1">
    <citation type="submission" date="2021-12" db="EMBL/GenBank/DDBJ databases">
        <title>Genome sequence of Acetobacter sicerae DmPark20a_162.</title>
        <authorList>
            <person name="Chaston J.M."/>
        </authorList>
    </citation>
    <scope>NUCLEOTIDE SEQUENCE [LARGE SCALE GENOMIC DNA]</scope>
    <source>
        <strain evidence="1 2">DmPark20a_162</strain>
    </source>
</reference>
<organism evidence="1 2">
    <name type="scientific">Acetobacter sicerae</name>
    <dbReference type="NCBI Taxonomy" id="85325"/>
    <lineage>
        <taxon>Bacteria</taxon>
        <taxon>Pseudomonadati</taxon>
        <taxon>Pseudomonadota</taxon>
        <taxon>Alphaproteobacteria</taxon>
        <taxon>Acetobacterales</taxon>
        <taxon>Acetobacteraceae</taxon>
        <taxon>Acetobacter</taxon>
    </lineage>
</organism>